<reference evidence="2" key="1">
    <citation type="submission" date="2015-10" db="EMBL/GenBank/DDBJ databases">
        <title>Description of Candidatus Tenderia electrophaga gen. nov, sp. nov., an Uncultivated Electroautotroph from a Biocathode Enrichment.</title>
        <authorList>
            <person name="Eddie B.J."/>
            <person name="Malanoski A.P."/>
            <person name="Wang Z."/>
            <person name="Hall R.J."/>
            <person name="Oh S.D."/>
            <person name="Heiner C."/>
            <person name="Lin B."/>
            <person name="Strycharz-Glaven S.M."/>
        </authorList>
    </citation>
    <scope>NUCLEOTIDE SEQUENCE [LARGE SCALE GENOMIC DNA]</scope>
    <source>
        <strain evidence="2">NRL1</strain>
    </source>
</reference>
<dbReference type="EMBL" id="CP013099">
    <property type="protein sequence ID" value="ALP51660.1"/>
    <property type="molecule type" value="Genomic_DNA"/>
</dbReference>
<gene>
    <name evidence="2" type="ORF">Tel_00060</name>
</gene>
<feature type="signal peptide" evidence="1">
    <location>
        <begin position="1"/>
        <end position="21"/>
    </location>
</feature>
<evidence type="ECO:0000313" key="3">
    <source>
        <dbReference type="Proteomes" id="UP000055136"/>
    </source>
</evidence>
<dbReference type="KEGG" id="tee:Tel_00060"/>
<name>A0A0S2T972_9GAMM</name>
<organism evidence="2 3">
    <name type="scientific">Candidatus Tenderia electrophaga</name>
    <dbReference type="NCBI Taxonomy" id="1748243"/>
    <lineage>
        <taxon>Bacteria</taxon>
        <taxon>Pseudomonadati</taxon>
        <taxon>Pseudomonadota</taxon>
        <taxon>Gammaproteobacteria</taxon>
        <taxon>Candidatus Tenderiales</taxon>
        <taxon>Candidatus Tenderiaceae</taxon>
        <taxon>Candidatus Tenderia</taxon>
    </lineage>
</organism>
<dbReference type="InterPro" id="IPR013424">
    <property type="entry name" value="Ice-binding_C"/>
</dbReference>
<protein>
    <submittedName>
        <fullName evidence="2">Uncharacterized protein</fullName>
    </submittedName>
</protein>
<proteinExistence type="predicted"/>
<dbReference type="Proteomes" id="UP000055136">
    <property type="component" value="Chromosome"/>
</dbReference>
<dbReference type="NCBIfam" id="TIGR02595">
    <property type="entry name" value="PEP_CTERM"/>
    <property type="match status" value="1"/>
</dbReference>
<feature type="chain" id="PRO_5006604851" evidence="1">
    <location>
        <begin position="22"/>
        <end position="267"/>
    </location>
</feature>
<keyword evidence="1" id="KW-0732">Signal</keyword>
<sequence length="267" mass="27306">MSRHGWILAVMAFAISANAQALVIDSFGLDQGPYTDSTPGGGSEKTITGGVGGEIVSLSSLDVIGGARDLWTSMISGSGMSTVEVSAGTLNFSTTAGTVGRAQVQWDGFDGSSAIDATGLGGIDFLFGGSDMSLHVSTNAGFLLELSLYTDATRWTTVSRMTTAGSASYLFPFADFNTPTLCGMGSVTCGTVGGVETSNVGAVVLDINRLSTAGLEASIGPLSVVPEPEMLYLFGIGMLAALVRHRPRPRGRAAGSIGSEPLGFTNQ</sequence>
<accession>A0A0S2T972</accession>
<dbReference type="AlphaFoldDB" id="A0A0S2T972"/>
<evidence type="ECO:0000313" key="2">
    <source>
        <dbReference type="EMBL" id="ALP51660.1"/>
    </source>
</evidence>
<keyword evidence="3" id="KW-1185">Reference proteome</keyword>
<evidence type="ECO:0000256" key="1">
    <source>
        <dbReference type="SAM" id="SignalP"/>
    </source>
</evidence>